<keyword evidence="2" id="KW-0614">Plasmid</keyword>
<evidence type="ECO:0000256" key="1">
    <source>
        <dbReference type="SAM" id="MobiDB-lite"/>
    </source>
</evidence>
<name>A0AAW6RG36_GORRU</name>
<dbReference type="EMBL" id="JARUXG010000015">
    <property type="protein sequence ID" value="MDG6782982.1"/>
    <property type="molecule type" value="Genomic_DNA"/>
</dbReference>
<gene>
    <name evidence="2" type="ORF">QBL07_19365</name>
</gene>
<comment type="caution">
    <text evidence="2">The sequence shown here is derived from an EMBL/GenBank/DDBJ whole genome shotgun (WGS) entry which is preliminary data.</text>
</comment>
<geneLocation type="plasmid" evidence="2">
    <name>p1517_part_1</name>
</geneLocation>
<evidence type="ECO:0008006" key="3">
    <source>
        <dbReference type="Google" id="ProtNLM"/>
    </source>
</evidence>
<feature type="region of interest" description="Disordered" evidence="1">
    <location>
        <begin position="178"/>
        <end position="198"/>
    </location>
</feature>
<accession>A0AAW6RG36</accession>
<proteinExistence type="predicted"/>
<dbReference type="AlphaFoldDB" id="A0AAW6RG36"/>
<organism evidence="2">
    <name type="scientific">Gordonia rubripertincta</name>
    <name type="common">Rhodococcus corallinus</name>
    <dbReference type="NCBI Taxonomy" id="36822"/>
    <lineage>
        <taxon>Bacteria</taxon>
        <taxon>Bacillati</taxon>
        <taxon>Actinomycetota</taxon>
        <taxon>Actinomycetes</taxon>
        <taxon>Mycobacteriales</taxon>
        <taxon>Gordoniaceae</taxon>
        <taxon>Gordonia</taxon>
    </lineage>
</organism>
<reference evidence="2" key="1">
    <citation type="submission" date="2023-04" db="EMBL/GenBank/DDBJ databases">
        <title>Characterization and analysis of the complete genome of Gordonia rubripertincta 112, the degrader of aromatic and aliphatic compounds.</title>
        <authorList>
            <person name="Frantsuzova E."/>
            <person name="Bogun A."/>
            <person name="Delegan Y."/>
        </authorList>
    </citation>
    <scope>NUCLEOTIDE SEQUENCE</scope>
    <source>
        <strain evidence="2">112</strain>
        <plasmid evidence="2">p1517_part_1</plasmid>
    </source>
</reference>
<protein>
    <recommendedName>
        <fullName evidence="3">Ig-like domain repeat protein</fullName>
    </recommendedName>
</protein>
<sequence>MALTAQITPVSNYGYISIYGTDANGRVVPRAAGEALQKAPVNGAATFILTPEVLGPMKLSAYGDDPSGRTLADSDTTTVVFTPSRVEIDPVAQAQRGSTVAVKLRAFVPRAGRVQVQCEPINGAAAGSTFVGKNIVEGEWTFDCPVTDRTATEYKVTAWTIGNKWENSITKEIRFPVVGQGSPEQPGDGDGGGGSLSGVSIADLARHGA</sequence>
<evidence type="ECO:0000313" key="2">
    <source>
        <dbReference type="EMBL" id="MDG6782982.1"/>
    </source>
</evidence>
<dbReference type="RefSeq" id="WP_269555232.1">
    <property type="nucleotide sequence ID" value="NZ_CP178555.1"/>
</dbReference>